<organism evidence="3 4">
    <name type="scientific">Corynebacterium breve</name>
    <dbReference type="NCBI Taxonomy" id="3049799"/>
    <lineage>
        <taxon>Bacteria</taxon>
        <taxon>Bacillati</taxon>
        <taxon>Actinomycetota</taxon>
        <taxon>Actinomycetes</taxon>
        <taxon>Mycobacteriales</taxon>
        <taxon>Corynebacteriaceae</taxon>
        <taxon>Corynebacterium</taxon>
    </lineage>
</organism>
<protein>
    <submittedName>
        <fullName evidence="3">DUF4395 domain-containing protein</fullName>
    </submittedName>
</protein>
<dbReference type="Proteomes" id="UP001225598">
    <property type="component" value="Chromosome"/>
</dbReference>
<keyword evidence="1" id="KW-1133">Transmembrane helix</keyword>
<feature type="domain" description="DUF4395" evidence="2">
    <location>
        <begin position="22"/>
        <end position="154"/>
    </location>
</feature>
<evidence type="ECO:0000256" key="1">
    <source>
        <dbReference type="SAM" id="Phobius"/>
    </source>
</evidence>
<evidence type="ECO:0000313" key="4">
    <source>
        <dbReference type="Proteomes" id="UP001225598"/>
    </source>
</evidence>
<dbReference type="Pfam" id="PF14340">
    <property type="entry name" value="DUF4395"/>
    <property type="match status" value="1"/>
</dbReference>
<keyword evidence="1" id="KW-0812">Transmembrane</keyword>
<feature type="transmembrane region" description="Helical" evidence="1">
    <location>
        <begin position="101"/>
        <end position="120"/>
    </location>
</feature>
<dbReference type="InterPro" id="IPR025508">
    <property type="entry name" value="DUF4395"/>
</dbReference>
<feature type="transmembrane region" description="Helical" evidence="1">
    <location>
        <begin position="126"/>
        <end position="152"/>
    </location>
</feature>
<evidence type="ECO:0000259" key="2">
    <source>
        <dbReference type="Pfam" id="PF14340"/>
    </source>
</evidence>
<accession>A0ABY8VFB9</accession>
<reference evidence="3 4" key="1">
    <citation type="submission" date="2023-05" db="EMBL/GenBank/DDBJ databases">
        <title>Corynebacterium suedekumii sp. nov. and Corynebacterium breve sp. nov. isolated from raw cow's milk.</title>
        <authorList>
            <person name="Baer M.K."/>
            <person name="Mehl L."/>
            <person name="Hellmuth R."/>
            <person name="Marke G."/>
            <person name="Lipski A."/>
        </authorList>
    </citation>
    <scope>NUCLEOTIDE SEQUENCE [LARGE SCALE GENOMIC DNA]</scope>
    <source>
        <strain evidence="3 4">R4</strain>
    </source>
</reference>
<name>A0ABY8VFB9_9CORY</name>
<keyword evidence="1" id="KW-0472">Membrane</keyword>
<gene>
    <name evidence="3" type="ORF">QP027_02730</name>
</gene>
<evidence type="ECO:0000313" key="3">
    <source>
        <dbReference type="EMBL" id="WIM68334.1"/>
    </source>
</evidence>
<sequence>MSSVPGSRQIGIRLPGYEIPMINERAVRASAGILFLCGGIAFANAYFKQSIQPLQPFGMIFMLDMLIRVTLGDRWSPSMFLGRLAVRNQQPEWVGAPQKKFAWWLGFSLATISCLGMGLLSAPLSLTLALCSVCLVFLFLETSFGICVGCVLQARFSKEAPQYCAGGVCPAPTAR</sequence>
<dbReference type="RefSeq" id="WP_284825802.1">
    <property type="nucleotide sequence ID" value="NZ_CP126969.1"/>
</dbReference>
<feature type="transmembrane region" description="Helical" evidence="1">
    <location>
        <begin position="26"/>
        <end position="47"/>
    </location>
</feature>
<proteinExistence type="predicted"/>
<keyword evidence="4" id="KW-1185">Reference proteome</keyword>
<dbReference type="EMBL" id="CP126969">
    <property type="protein sequence ID" value="WIM68334.1"/>
    <property type="molecule type" value="Genomic_DNA"/>
</dbReference>